<gene>
    <name evidence="1" type="ORF">UFOPK3164_01342</name>
    <name evidence="2" type="ORF">UFOPK3427_01528</name>
    <name evidence="3" type="ORF">UFOPK4112_00254</name>
</gene>
<dbReference type="EMBL" id="CAFBLT010000002">
    <property type="protein sequence ID" value="CAB4881516.1"/>
    <property type="molecule type" value="Genomic_DNA"/>
</dbReference>
<protein>
    <submittedName>
        <fullName evidence="2">Unannotated protein</fullName>
    </submittedName>
</protein>
<dbReference type="Pfam" id="PF22091">
    <property type="entry name" value="DUF6941"/>
    <property type="match status" value="1"/>
</dbReference>
<dbReference type="EMBL" id="CAFBPM010000002">
    <property type="protein sequence ID" value="CAB5010040.1"/>
    <property type="molecule type" value="Genomic_DNA"/>
</dbReference>
<accession>A0A6J7EEX7</accession>
<organism evidence="2">
    <name type="scientific">freshwater metagenome</name>
    <dbReference type="NCBI Taxonomy" id="449393"/>
    <lineage>
        <taxon>unclassified sequences</taxon>
        <taxon>metagenomes</taxon>
        <taxon>ecological metagenomes</taxon>
    </lineage>
</organism>
<reference evidence="2" key="1">
    <citation type="submission" date="2020-05" db="EMBL/GenBank/DDBJ databases">
        <authorList>
            <person name="Chiriac C."/>
            <person name="Salcher M."/>
            <person name="Ghai R."/>
            <person name="Kavagutti S V."/>
        </authorList>
    </citation>
    <scope>NUCLEOTIDE SEQUENCE</scope>
</reference>
<dbReference type="EMBL" id="CAFABE010000074">
    <property type="protein sequence ID" value="CAB4832509.1"/>
    <property type="molecule type" value="Genomic_DNA"/>
</dbReference>
<evidence type="ECO:0000313" key="1">
    <source>
        <dbReference type="EMBL" id="CAB4832509.1"/>
    </source>
</evidence>
<dbReference type="InterPro" id="IPR054221">
    <property type="entry name" value="DUF6941"/>
</dbReference>
<evidence type="ECO:0000313" key="3">
    <source>
        <dbReference type="EMBL" id="CAB5010040.1"/>
    </source>
</evidence>
<dbReference type="AlphaFoldDB" id="A0A6J7EEX7"/>
<evidence type="ECO:0000313" key="2">
    <source>
        <dbReference type="EMBL" id="CAB4881516.1"/>
    </source>
</evidence>
<proteinExistence type="predicted"/>
<name>A0A6J7EEX7_9ZZZZ</name>
<sequence>MLLADAAQVADGKLYILGGGWSLTGPEPTPSAVAIKLQVDWHETNVDHHWELFLEDADGQPVLIPTPEGDQPVEIRGDLSVGLPEGIIEGTPVDVPMAINLGPLPLQPGTRFTWRFLVDGQDLAGGSLSFSTRPAQVI</sequence>